<dbReference type="EMBL" id="DXHL01000027">
    <property type="protein sequence ID" value="HIW10998.1"/>
    <property type="molecule type" value="Genomic_DNA"/>
</dbReference>
<evidence type="ECO:0000313" key="2">
    <source>
        <dbReference type="EMBL" id="HIW10998.1"/>
    </source>
</evidence>
<gene>
    <name evidence="2" type="ORF">H9888_05780</name>
</gene>
<dbReference type="AlphaFoldDB" id="A0A9D1TXY1"/>
<proteinExistence type="predicted"/>
<keyword evidence="1" id="KW-0472">Membrane</keyword>
<organism evidence="2 3">
    <name type="scientific">Candidatus Rikenella faecigallinarum</name>
    <dbReference type="NCBI Taxonomy" id="2838745"/>
    <lineage>
        <taxon>Bacteria</taxon>
        <taxon>Pseudomonadati</taxon>
        <taxon>Bacteroidota</taxon>
        <taxon>Bacteroidia</taxon>
        <taxon>Bacteroidales</taxon>
        <taxon>Rikenellaceae</taxon>
        <taxon>Rikenella</taxon>
    </lineage>
</organism>
<evidence type="ECO:0000313" key="3">
    <source>
        <dbReference type="Proteomes" id="UP000823926"/>
    </source>
</evidence>
<feature type="transmembrane region" description="Helical" evidence="1">
    <location>
        <begin position="116"/>
        <end position="140"/>
    </location>
</feature>
<reference evidence="2" key="2">
    <citation type="submission" date="2021-04" db="EMBL/GenBank/DDBJ databases">
        <authorList>
            <person name="Gilroy R."/>
        </authorList>
    </citation>
    <scope>NUCLEOTIDE SEQUENCE</scope>
    <source>
        <strain evidence="2">ChiBcec15-1070</strain>
    </source>
</reference>
<keyword evidence="1" id="KW-1133">Transmembrane helix</keyword>
<dbReference type="Pfam" id="PF04298">
    <property type="entry name" value="Zn_peptidase_2"/>
    <property type="match status" value="1"/>
</dbReference>
<protein>
    <submittedName>
        <fullName evidence="2">Zinc metallopeptidase</fullName>
    </submittedName>
</protein>
<feature type="transmembrane region" description="Helical" evidence="1">
    <location>
        <begin position="200"/>
        <end position="220"/>
    </location>
</feature>
<comment type="caution">
    <text evidence="2">The sequence shown here is derived from an EMBL/GenBank/DDBJ whole genome shotgun (WGS) entry which is preliminary data.</text>
</comment>
<dbReference type="PANTHER" id="PTHR36434:SF1">
    <property type="entry name" value="MEMBRANE PROTEASE YUGP-RELATED"/>
    <property type="match status" value="1"/>
</dbReference>
<dbReference type="Proteomes" id="UP000823926">
    <property type="component" value="Unassembled WGS sequence"/>
</dbReference>
<dbReference type="InterPro" id="IPR007395">
    <property type="entry name" value="Zn_peptidase_2"/>
</dbReference>
<sequence>MGPEFLLIIIIGIAGFIVQARLQSVFRKYSQVSFTGDMTGKDVAEKMLRDHGITDVKVIHTPGQLTDHFNPANKTVNLSDDVYESNSVAAAAVAAHECGHAVQHAVGYAPLKLRSALVPVTSFSSRFAIFFIIGGILLAGATNSLVLFWIGIAMIAVSALFSLVTLPVEYDASRRALAWLDGQHILTSQQHNQAKEALTWAARTYVVAALSAIATLLYYIGFARRN</sequence>
<keyword evidence="1" id="KW-0812">Transmembrane</keyword>
<feature type="transmembrane region" description="Helical" evidence="1">
    <location>
        <begin position="146"/>
        <end position="166"/>
    </location>
</feature>
<dbReference type="PANTHER" id="PTHR36434">
    <property type="entry name" value="MEMBRANE PROTEASE YUGP-RELATED"/>
    <property type="match status" value="1"/>
</dbReference>
<feature type="transmembrane region" description="Helical" evidence="1">
    <location>
        <begin position="6"/>
        <end position="22"/>
    </location>
</feature>
<evidence type="ECO:0000256" key="1">
    <source>
        <dbReference type="SAM" id="Phobius"/>
    </source>
</evidence>
<name>A0A9D1TXY1_9BACT</name>
<reference evidence="2" key="1">
    <citation type="journal article" date="2021" name="PeerJ">
        <title>Extensive microbial diversity within the chicken gut microbiome revealed by metagenomics and culture.</title>
        <authorList>
            <person name="Gilroy R."/>
            <person name="Ravi A."/>
            <person name="Getino M."/>
            <person name="Pursley I."/>
            <person name="Horton D.L."/>
            <person name="Alikhan N.F."/>
            <person name="Baker D."/>
            <person name="Gharbi K."/>
            <person name="Hall N."/>
            <person name="Watson M."/>
            <person name="Adriaenssens E.M."/>
            <person name="Foster-Nyarko E."/>
            <person name="Jarju S."/>
            <person name="Secka A."/>
            <person name="Antonio M."/>
            <person name="Oren A."/>
            <person name="Chaudhuri R.R."/>
            <person name="La Ragione R."/>
            <person name="Hildebrand F."/>
            <person name="Pallen M.J."/>
        </authorList>
    </citation>
    <scope>NUCLEOTIDE SEQUENCE</scope>
    <source>
        <strain evidence="2">ChiBcec15-1070</strain>
    </source>
</reference>
<accession>A0A9D1TXY1</accession>